<dbReference type="SUPFAM" id="SSF53335">
    <property type="entry name" value="S-adenosyl-L-methionine-dependent methyltransferases"/>
    <property type="match status" value="1"/>
</dbReference>
<evidence type="ECO:0000313" key="10">
    <source>
        <dbReference type="EMBL" id="KAA8710098.1"/>
    </source>
</evidence>
<evidence type="ECO:0000256" key="2">
    <source>
        <dbReference type="ARBA" id="ARBA00022552"/>
    </source>
</evidence>
<feature type="domain" description="Ribosomal RNA adenine methylase transferase N-terminal" evidence="9">
    <location>
        <begin position="17"/>
        <end position="222"/>
    </location>
</feature>
<feature type="binding site" evidence="7 8">
    <location>
        <position position="10"/>
    </location>
    <ligand>
        <name>S-adenosyl-L-methionine</name>
        <dbReference type="ChEBI" id="CHEBI:59789"/>
    </ligand>
</feature>
<dbReference type="GO" id="GO:0005829">
    <property type="term" value="C:cytosol"/>
    <property type="evidence" value="ECO:0007669"/>
    <property type="project" value="TreeGrafter"/>
</dbReference>
<dbReference type="SMART" id="SM00650">
    <property type="entry name" value="rADc"/>
    <property type="match status" value="1"/>
</dbReference>
<evidence type="ECO:0000256" key="3">
    <source>
        <dbReference type="ARBA" id="ARBA00022603"/>
    </source>
</evidence>
<evidence type="ECO:0000256" key="7">
    <source>
        <dbReference type="HAMAP-Rule" id="MF_00607"/>
    </source>
</evidence>
<comment type="subcellular location">
    <subcellularLocation>
        <location evidence="7">Cytoplasm</location>
    </subcellularLocation>
</comment>
<feature type="binding site" evidence="7 8">
    <location>
        <position position="86"/>
    </location>
    <ligand>
        <name>S-adenosyl-L-methionine</name>
        <dbReference type="ChEBI" id="CHEBI:59789"/>
    </ligand>
</feature>
<evidence type="ECO:0000256" key="4">
    <source>
        <dbReference type="ARBA" id="ARBA00022679"/>
    </source>
</evidence>
<organism evidence="10 11">
    <name type="scientific">Helicobacter canis</name>
    <dbReference type="NCBI Taxonomy" id="29419"/>
    <lineage>
        <taxon>Bacteria</taxon>
        <taxon>Pseudomonadati</taxon>
        <taxon>Campylobacterota</taxon>
        <taxon>Epsilonproteobacteria</taxon>
        <taxon>Campylobacterales</taxon>
        <taxon>Helicobacteraceae</taxon>
        <taxon>Helicobacter</taxon>
    </lineage>
</organism>
<feature type="binding site" evidence="7 8">
    <location>
        <position position="58"/>
    </location>
    <ligand>
        <name>S-adenosyl-L-methionine</name>
        <dbReference type="ChEBI" id="CHEBI:59789"/>
    </ligand>
</feature>
<gene>
    <name evidence="7 10" type="primary">rsmA</name>
    <name evidence="7" type="synonym">ksgA</name>
    <name evidence="10" type="ORF">F4V45_03775</name>
</gene>
<dbReference type="HAMAP" id="MF_00607">
    <property type="entry name" value="16SrRNA_methyltr_A"/>
    <property type="match status" value="1"/>
</dbReference>
<reference evidence="10 11" key="1">
    <citation type="submission" date="2019-09" db="EMBL/GenBank/DDBJ databases">
        <title>Draft genome sequence of various Type strains from the CCUG.</title>
        <authorList>
            <person name="Pineiro-Iglesias B."/>
            <person name="Tunovic T."/>
            <person name="Unosson C."/>
            <person name="Inganas E."/>
            <person name="Ohlen M."/>
            <person name="Cardew S."/>
            <person name="Jensie-Markopoulos S."/>
            <person name="Salva-Serra F."/>
            <person name="Jaen-Luchoro D."/>
            <person name="Karlsson R."/>
            <person name="Svensson-Stadler L."/>
            <person name="Chun J."/>
            <person name="Moore E."/>
        </authorList>
    </citation>
    <scope>NUCLEOTIDE SEQUENCE [LARGE SCALE GENOMIC DNA]</scope>
    <source>
        <strain evidence="10 11">CCUG 32756T</strain>
    </source>
</reference>
<evidence type="ECO:0000259" key="9">
    <source>
        <dbReference type="SMART" id="SM00650"/>
    </source>
</evidence>
<comment type="function">
    <text evidence="7">Specifically dimethylates two adjacent adenosines (A1518 and A1519) in the loop of a conserved hairpin near the 3'-end of 16S rRNA in the 30S particle. May play a critical role in biogenesis of 30S subunits.</text>
</comment>
<feature type="binding site" evidence="7 8">
    <location>
        <position position="38"/>
    </location>
    <ligand>
        <name>S-adenosyl-L-methionine</name>
        <dbReference type="ChEBI" id="CHEBI:59789"/>
    </ligand>
</feature>
<dbReference type="PANTHER" id="PTHR11727">
    <property type="entry name" value="DIMETHYLADENOSINE TRANSFERASE"/>
    <property type="match status" value="1"/>
</dbReference>
<comment type="similarity">
    <text evidence="7">Belongs to the class I-like SAM-binding methyltransferase superfamily. rRNA adenine N(6)-methyltransferase family. RsmA subfamily.</text>
</comment>
<evidence type="ECO:0000256" key="6">
    <source>
        <dbReference type="ARBA" id="ARBA00022884"/>
    </source>
</evidence>
<dbReference type="RefSeq" id="WP_150337133.1">
    <property type="nucleotide sequence ID" value="NZ_JAERIX010000055.1"/>
</dbReference>
<dbReference type="Proteomes" id="UP000323707">
    <property type="component" value="Unassembled WGS sequence"/>
</dbReference>
<evidence type="ECO:0000256" key="8">
    <source>
        <dbReference type="PROSITE-ProRule" id="PRU01026"/>
    </source>
</evidence>
<keyword evidence="3 7" id="KW-0489">Methyltransferase</keyword>
<keyword evidence="4 7" id="KW-0808">Transferase</keyword>
<dbReference type="GO" id="GO:0003723">
    <property type="term" value="F:RNA binding"/>
    <property type="evidence" value="ECO:0007669"/>
    <property type="project" value="UniProtKB-UniRule"/>
</dbReference>
<evidence type="ECO:0000256" key="5">
    <source>
        <dbReference type="ARBA" id="ARBA00022691"/>
    </source>
</evidence>
<evidence type="ECO:0000256" key="1">
    <source>
        <dbReference type="ARBA" id="ARBA00022490"/>
    </source>
</evidence>
<dbReference type="AlphaFoldDB" id="A0A5M9QNW8"/>
<name>A0A5M9QNW8_9HELI</name>
<sequence>MRAKKCFGQNFLKDPFILEKIVQVSAELLQGQKLIEIGVGLGDLSERLLSLSSLTTYEIDADLCSFVLQKFSSRKFAHPFSLVHCDVLSIPFSIDSSSSLPKEVAKQTLRITASDDKKSRIESKQGWLANEPYILVSNLPYNIATRVVLNLLHDPLCEGFVVMTQKEVALKFCADNLSSDFCALSVIAQSAGEITLLFDVGKESFDPMPKVTSSVFTHKKFKDFTHIESGFESMLKAAFSSPRKKLYNNLLPIFQKIEQKNLLDKIFAQESIALNARPHQISTQKYHHIYNTLKDFYE</sequence>
<keyword evidence="2 7" id="KW-0698">rRNA processing</keyword>
<comment type="caution">
    <text evidence="10">The sequence shown here is derived from an EMBL/GenBank/DDBJ whole genome shotgun (WGS) entry which is preliminary data.</text>
</comment>
<dbReference type="NCBIfam" id="TIGR00755">
    <property type="entry name" value="ksgA"/>
    <property type="match status" value="1"/>
</dbReference>
<feature type="binding site" evidence="7 8">
    <location>
        <position position="138"/>
    </location>
    <ligand>
        <name>S-adenosyl-L-methionine</name>
        <dbReference type="ChEBI" id="CHEBI:59789"/>
    </ligand>
</feature>
<dbReference type="EC" id="2.1.1.182" evidence="7"/>
<dbReference type="InterPro" id="IPR001737">
    <property type="entry name" value="KsgA/Erm"/>
</dbReference>
<dbReference type="InterPro" id="IPR023165">
    <property type="entry name" value="rRNA_Ade_diMease-like_C"/>
</dbReference>
<keyword evidence="1 7" id="KW-0963">Cytoplasm</keyword>
<dbReference type="PANTHER" id="PTHR11727:SF7">
    <property type="entry name" value="DIMETHYLADENOSINE TRANSFERASE-RELATED"/>
    <property type="match status" value="1"/>
</dbReference>
<keyword evidence="5 7" id="KW-0949">S-adenosyl-L-methionine</keyword>
<dbReference type="GO" id="GO:0052908">
    <property type="term" value="F:16S rRNA (adenine(1518)-N(6)/adenine(1519)-N(6))-dimethyltransferase activity"/>
    <property type="evidence" value="ECO:0007669"/>
    <property type="project" value="UniProtKB-EC"/>
</dbReference>
<dbReference type="PROSITE" id="PS51689">
    <property type="entry name" value="SAM_RNA_A_N6_MT"/>
    <property type="match status" value="1"/>
</dbReference>
<comment type="catalytic activity">
    <reaction evidence="7">
        <text>adenosine(1518)/adenosine(1519) in 16S rRNA + 4 S-adenosyl-L-methionine = N(6)-dimethyladenosine(1518)/N(6)-dimethyladenosine(1519) in 16S rRNA + 4 S-adenosyl-L-homocysteine + 4 H(+)</text>
        <dbReference type="Rhea" id="RHEA:19609"/>
        <dbReference type="Rhea" id="RHEA-COMP:10232"/>
        <dbReference type="Rhea" id="RHEA-COMP:10233"/>
        <dbReference type="ChEBI" id="CHEBI:15378"/>
        <dbReference type="ChEBI" id="CHEBI:57856"/>
        <dbReference type="ChEBI" id="CHEBI:59789"/>
        <dbReference type="ChEBI" id="CHEBI:74411"/>
        <dbReference type="ChEBI" id="CHEBI:74493"/>
        <dbReference type="EC" id="2.1.1.182"/>
    </reaction>
</comment>
<protein>
    <recommendedName>
        <fullName evidence="7">Ribosomal RNA small subunit methyltransferase A</fullName>
        <ecNumber evidence="7">2.1.1.182</ecNumber>
    </recommendedName>
    <alternativeName>
        <fullName evidence="7">16S rRNA (adenine(1518)-N(6)/adenine(1519)-N(6))-dimethyltransferase</fullName>
    </alternativeName>
    <alternativeName>
        <fullName evidence="7">16S rRNA dimethyladenosine transferase</fullName>
    </alternativeName>
    <alternativeName>
        <fullName evidence="7">16S rRNA dimethylase</fullName>
    </alternativeName>
    <alternativeName>
        <fullName evidence="7">S-adenosylmethionine-6-N', N'-adenosyl(rRNA) dimethyltransferase</fullName>
    </alternativeName>
</protein>
<dbReference type="Gene3D" id="1.10.8.100">
    <property type="entry name" value="Ribosomal RNA adenine dimethylase-like, domain 2"/>
    <property type="match status" value="1"/>
</dbReference>
<keyword evidence="6 7" id="KW-0694">RNA-binding</keyword>
<proteinExistence type="inferred from homology"/>
<dbReference type="PROSITE" id="PS01131">
    <property type="entry name" value="RRNA_A_DIMETH"/>
    <property type="match status" value="1"/>
</dbReference>
<dbReference type="Gene3D" id="3.40.50.150">
    <property type="entry name" value="Vaccinia Virus protein VP39"/>
    <property type="match status" value="1"/>
</dbReference>
<dbReference type="EMBL" id="VXKE01000010">
    <property type="protein sequence ID" value="KAA8710098.1"/>
    <property type="molecule type" value="Genomic_DNA"/>
</dbReference>
<accession>A0A5M9QNW8</accession>
<dbReference type="InterPro" id="IPR020598">
    <property type="entry name" value="rRNA_Ade_methylase_Trfase_N"/>
</dbReference>
<dbReference type="InterPro" id="IPR011530">
    <property type="entry name" value="rRNA_adenine_dimethylase"/>
</dbReference>
<dbReference type="Pfam" id="PF00398">
    <property type="entry name" value="RrnaAD"/>
    <property type="match status" value="1"/>
</dbReference>
<feature type="binding site" evidence="7 8">
    <location>
        <position position="12"/>
    </location>
    <ligand>
        <name>S-adenosyl-L-methionine</name>
        <dbReference type="ChEBI" id="CHEBI:59789"/>
    </ligand>
</feature>
<dbReference type="InterPro" id="IPR020596">
    <property type="entry name" value="rRNA_Ade_Mease_Trfase_CS"/>
</dbReference>
<evidence type="ECO:0000313" key="11">
    <source>
        <dbReference type="Proteomes" id="UP000323707"/>
    </source>
</evidence>
<dbReference type="InterPro" id="IPR029063">
    <property type="entry name" value="SAM-dependent_MTases_sf"/>
</dbReference>